<dbReference type="SUPFAM" id="SSF53756">
    <property type="entry name" value="UDP-Glycosyltransferase/glycogen phosphorylase"/>
    <property type="match status" value="1"/>
</dbReference>
<dbReference type="AlphaFoldDB" id="A0A8E6B9E9"/>
<dbReference type="InterPro" id="IPR051199">
    <property type="entry name" value="LPS_LOS_Heptosyltrfase"/>
</dbReference>
<comment type="similarity">
    <text evidence="3">Belongs to the glycosyltransferase 9 family.</text>
</comment>
<keyword evidence="1" id="KW-0328">Glycosyltransferase</keyword>
<evidence type="ECO:0000256" key="5">
    <source>
        <dbReference type="ARBA" id="ARBA00047503"/>
    </source>
</evidence>
<comment type="catalytic activity">
    <reaction evidence="5">
        <text>an L-alpha-D-Hep-(1-&gt;5)-[alpha-Kdo-(2-&gt;4)]-alpha-Kdo-(2-&gt;6)-lipid A + ADP-L-glycero-beta-D-manno-heptose = an L-alpha-D-Hep-(1-&gt;3)-L-alpha-D-Hep-(1-&gt;5)-[alpha-Kdo-(2-&gt;4)]-alpha-Kdo-(2-&gt;6)-lipid A + ADP + H(+)</text>
        <dbReference type="Rhea" id="RHEA:74071"/>
        <dbReference type="ChEBI" id="CHEBI:15378"/>
        <dbReference type="ChEBI" id="CHEBI:61506"/>
        <dbReference type="ChEBI" id="CHEBI:193068"/>
        <dbReference type="ChEBI" id="CHEBI:193069"/>
        <dbReference type="ChEBI" id="CHEBI:456216"/>
        <dbReference type="EC" id="2.4.99.24"/>
    </reaction>
</comment>
<dbReference type="GO" id="GO:0008713">
    <property type="term" value="F:ADP-heptose-lipopolysaccharide heptosyltransferase activity"/>
    <property type="evidence" value="ECO:0007669"/>
    <property type="project" value="UniProtKB-EC"/>
</dbReference>
<evidence type="ECO:0000256" key="2">
    <source>
        <dbReference type="ARBA" id="ARBA00022679"/>
    </source>
</evidence>
<dbReference type="InterPro" id="IPR002201">
    <property type="entry name" value="Glyco_trans_9"/>
</dbReference>
<keyword evidence="7" id="KW-1185">Reference proteome</keyword>
<accession>A0A8E6B9E9</accession>
<proteinExistence type="inferred from homology"/>
<name>A0A8E6B9E9_9BACT</name>
<protein>
    <recommendedName>
        <fullName evidence="4">lipopolysaccharide heptosyltransferase II</fullName>
        <ecNumber evidence="4">2.4.99.24</ecNumber>
    </recommendedName>
</protein>
<dbReference type="Gene3D" id="3.40.50.2000">
    <property type="entry name" value="Glycogen Phosphorylase B"/>
    <property type="match status" value="2"/>
</dbReference>
<dbReference type="GO" id="GO:0005829">
    <property type="term" value="C:cytosol"/>
    <property type="evidence" value="ECO:0007669"/>
    <property type="project" value="TreeGrafter"/>
</dbReference>
<dbReference type="PANTHER" id="PTHR30160">
    <property type="entry name" value="TETRAACYLDISACCHARIDE 4'-KINASE-RELATED"/>
    <property type="match status" value="1"/>
</dbReference>
<evidence type="ECO:0000256" key="3">
    <source>
        <dbReference type="ARBA" id="ARBA00043995"/>
    </source>
</evidence>
<dbReference type="InterPro" id="IPR011910">
    <property type="entry name" value="RfaF"/>
</dbReference>
<dbReference type="Pfam" id="PF01075">
    <property type="entry name" value="Glyco_transf_9"/>
    <property type="match status" value="1"/>
</dbReference>
<dbReference type="CDD" id="cd03789">
    <property type="entry name" value="GT9_LPS_heptosyltransferase"/>
    <property type="match status" value="1"/>
</dbReference>
<evidence type="ECO:0000256" key="1">
    <source>
        <dbReference type="ARBA" id="ARBA00022676"/>
    </source>
</evidence>
<reference evidence="6" key="1">
    <citation type="submission" date="2021-05" db="EMBL/GenBank/DDBJ databases">
        <title>Complete genome sequence of the cellulolytic planctomycete Telmatocola sphagniphila SP2T and characterization of the first cellulase from planctomycetes.</title>
        <authorList>
            <person name="Rakitin A.L."/>
            <person name="Beletsky A.V."/>
            <person name="Naumoff D.G."/>
            <person name="Kulichevskaya I.S."/>
            <person name="Mardanov A.V."/>
            <person name="Ravin N.V."/>
            <person name="Dedysh S.N."/>
        </authorList>
    </citation>
    <scope>NUCLEOTIDE SEQUENCE</scope>
    <source>
        <strain evidence="6">SP2T</strain>
    </source>
</reference>
<evidence type="ECO:0000256" key="4">
    <source>
        <dbReference type="ARBA" id="ARBA00044042"/>
    </source>
</evidence>
<dbReference type="NCBIfam" id="TIGR02195">
    <property type="entry name" value="heptsyl_trn_II"/>
    <property type="match status" value="1"/>
</dbReference>
<keyword evidence="2" id="KW-0808">Transferase</keyword>
<dbReference type="GO" id="GO:0009244">
    <property type="term" value="P:lipopolysaccharide core region biosynthetic process"/>
    <property type="evidence" value="ECO:0007669"/>
    <property type="project" value="TreeGrafter"/>
</dbReference>
<organism evidence="6 7">
    <name type="scientific">Telmatocola sphagniphila</name>
    <dbReference type="NCBI Taxonomy" id="1123043"/>
    <lineage>
        <taxon>Bacteria</taxon>
        <taxon>Pseudomonadati</taxon>
        <taxon>Planctomycetota</taxon>
        <taxon>Planctomycetia</taxon>
        <taxon>Gemmatales</taxon>
        <taxon>Gemmataceae</taxon>
    </lineage>
</organism>
<dbReference type="PANTHER" id="PTHR30160:SF7">
    <property type="entry name" value="ADP-HEPTOSE--LPS HEPTOSYLTRANSFERASE 2"/>
    <property type="match status" value="1"/>
</dbReference>
<evidence type="ECO:0000313" key="7">
    <source>
        <dbReference type="Proteomes" id="UP000676194"/>
    </source>
</evidence>
<evidence type="ECO:0000313" key="6">
    <source>
        <dbReference type="EMBL" id="QVL32988.1"/>
    </source>
</evidence>
<dbReference type="Proteomes" id="UP000676194">
    <property type="component" value="Chromosome"/>
</dbReference>
<gene>
    <name evidence="6" type="primary">waaF</name>
    <name evidence="6" type="ORF">KIH39_03470</name>
</gene>
<dbReference type="RefSeq" id="WP_213497878.1">
    <property type="nucleotide sequence ID" value="NZ_CP074694.1"/>
</dbReference>
<dbReference type="EMBL" id="CP074694">
    <property type="protein sequence ID" value="QVL32988.1"/>
    <property type="molecule type" value="Genomic_DNA"/>
</dbReference>
<dbReference type="EC" id="2.4.99.24" evidence="4"/>
<dbReference type="KEGG" id="tsph:KIH39_03470"/>
<sequence>MRIAVFLPNWIGDVVMATPAIAALHARYPHSKMVAIGKPYVEAVTADSPWFENFWPLERTIRSGLAVARQLRSYEADAAVLFPNSFRVAAVARAGRCKLRIGFVRYARGFLLTNRFYPVQDEKGNFVPRPILRDYNRIVQVLGAEPTDRMELFTSDSQDAQATGVLNQLGIQHDEEVIGLNPGAAFGASKFWPTAYFAELARKFVDSRNAKVVVMCGPNEKDISREIAAQSGRSTVKSLADFPLSIGFSKAIVKKLDLLVTTDSGPRHFAAAFNRPVVTLFGPTHIEWTETFYDKAIHLQKKVPCGPCQLRVCPTDHRCMKELSVAEVFEASCKLLPRIDRGGLRHAG</sequence>